<keyword evidence="3" id="KW-0670">Pyruvate</keyword>
<dbReference type="InterPro" id="IPR036663">
    <property type="entry name" value="Fumarylacetoacetase_C_sf"/>
</dbReference>
<dbReference type="GO" id="GO:0034545">
    <property type="term" value="F:fumarylpyruvate hydrolase activity"/>
    <property type="evidence" value="ECO:0007669"/>
    <property type="project" value="UniProtKB-EC"/>
</dbReference>
<dbReference type="GO" id="GO:0018773">
    <property type="term" value="F:acetylpyruvate hydrolase activity"/>
    <property type="evidence" value="ECO:0007669"/>
    <property type="project" value="TreeGrafter"/>
</dbReference>
<accession>A0A7W4VPB5</accession>
<keyword evidence="3" id="KW-0378">Hydrolase</keyword>
<dbReference type="EC" id="3.7.1.20" evidence="3"/>
<proteinExistence type="predicted"/>
<name>A0A7W4VPB5_9HYPH</name>
<protein>
    <submittedName>
        <fullName evidence="3">Fumarylpyruvate hydrolase</fullName>
        <ecNumber evidence="3">3.7.1.20</ecNumber>
    </submittedName>
</protein>
<gene>
    <name evidence="3" type="ORF">FHR70_003963</name>
</gene>
<dbReference type="Pfam" id="PF01557">
    <property type="entry name" value="FAA_hydrolase"/>
    <property type="match status" value="1"/>
</dbReference>
<evidence type="ECO:0000256" key="1">
    <source>
        <dbReference type="ARBA" id="ARBA00022723"/>
    </source>
</evidence>
<dbReference type="InterPro" id="IPR011234">
    <property type="entry name" value="Fumarylacetoacetase-like_C"/>
</dbReference>
<keyword evidence="1" id="KW-0479">Metal-binding</keyword>
<comment type="caution">
    <text evidence="3">The sequence shown here is derived from an EMBL/GenBank/DDBJ whole genome shotgun (WGS) entry which is preliminary data.</text>
</comment>
<evidence type="ECO:0000313" key="3">
    <source>
        <dbReference type="EMBL" id="MBB3020875.1"/>
    </source>
</evidence>
<dbReference type="Gene3D" id="3.90.850.10">
    <property type="entry name" value="Fumarylacetoacetase-like, C-terminal domain"/>
    <property type="match status" value="1"/>
</dbReference>
<dbReference type="Proteomes" id="UP000532010">
    <property type="component" value="Unassembled WGS sequence"/>
</dbReference>
<evidence type="ECO:0000313" key="4">
    <source>
        <dbReference type="Proteomes" id="UP000532010"/>
    </source>
</evidence>
<dbReference type="PANTHER" id="PTHR11820:SF90">
    <property type="entry name" value="FLUTATHIONE S-TRANSFERASE"/>
    <property type="match status" value="1"/>
</dbReference>
<dbReference type="SUPFAM" id="SSF56529">
    <property type="entry name" value="FAH"/>
    <property type="match status" value="1"/>
</dbReference>
<evidence type="ECO:0000259" key="2">
    <source>
        <dbReference type="Pfam" id="PF01557"/>
    </source>
</evidence>
<reference evidence="3 4" key="1">
    <citation type="submission" date="2020-08" db="EMBL/GenBank/DDBJ databases">
        <title>The Agave Microbiome: Exploring the role of microbial communities in plant adaptations to desert environments.</title>
        <authorList>
            <person name="Partida-Martinez L.P."/>
        </authorList>
    </citation>
    <scope>NUCLEOTIDE SEQUENCE [LARGE SCALE GENOMIC DNA]</scope>
    <source>
        <strain evidence="3 4">AT3.9</strain>
    </source>
</reference>
<keyword evidence="4" id="KW-1185">Reference proteome</keyword>
<dbReference type="EMBL" id="JACHWB010000006">
    <property type="protein sequence ID" value="MBB3020875.1"/>
    <property type="molecule type" value="Genomic_DNA"/>
</dbReference>
<feature type="domain" description="Fumarylacetoacetase-like C-terminal" evidence="2">
    <location>
        <begin position="31"/>
        <end position="231"/>
    </location>
</feature>
<organism evidence="3 4">
    <name type="scientific">Microvirga lupini</name>
    <dbReference type="NCBI Taxonomy" id="420324"/>
    <lineage>
        <taxon>Bacteria</taxon>
        <taxon>Pseudomonadati</taxon>
        <taxon>Pseudomonadota</taxon>
        <taxon>Alphaproteobacteria</taxon>
        <taxon>Hyphomicrobiales</taxon>
        <taxon>Methylobacteriaceae</taxon>
        <taxon>Microvirga</taxon>
    </lineage>
</organism>
<dbReference type="RefSeq" id="WP_246408306.1">
    <property type="nucleotide sequence ID" value="NZ_JACHWB010000006.1"/>
</dbReference>
<sequence length="233" mass="25208">MMDAGSSVITPPAQAVLPVVGTSQTFPVRRIYCVGRNYVAHVREMGGDESRDPPIFFQKPTDSIVQDGSSIPYPPMTSNYHYELELVVAIKKGGRDISVADALDHIYGYGIGLDMTRRDLQMDLGKSGLPWEAGKAFDESCPCSPLHPVEQVGHISEGSIRLTVDGETKQDSDLRLMIWKVPEIIANLSKYFTLQPGDIILTGTPAGVGPVVPGSELVGTIDRLGKLTVRISG</sequence>
<dbReference type="AlphaFoldDB" id="A0A7W4VPB5"/>
<dbReference type="GO" id="GO:0046872">
    <property type="term" value="F:metal ion binding"/>
    <property type="evidence" value="ECO:0007669"/>
    <property type="project" value="UniProtKB-KW"/>
</dbReference>
<dbReference type="PANTHER" id="PTHR11820">
    <property type="entry name" value="ACYLPYRUVASE"/>
    <property type="match status" value="1"/>
</dbReference>